<gene>
    <name evidence="1" type="primary">WBGene00284705</name>
</gene>
<proteinExistence type="predicted"/>
<organism evidence="1 2">
    <name type="scientific">Pristionchus pacificus</name>
    <name type="common">Parasitic nematode worm</name>
    <dbReference type="NCBI Taxonomy" id="54126"/>
    <lineage>
        <taxon>Eukaryota</taxon>
        <taxon>Metazoa</taxon>
        <taxon>Ecdysozoa</taxon>
        <taxon>Nematoda</taxon>
        <taxon>Chromadorea</taxon>
        <taxon>Rhabditida</taxon>
        <taxon>Rhabditina</taxon>
        <taxon>Diplogasteromorpha</taxon>
        <taxon>Diplogasteroidea</taxon>
        <taxon>Neodiplogasteridae</taxon>
        <taxon>Pristionchus</taxon>
    </lineage>
</organism>
<dbReference type="Proteomes" id="UP000005239">
    <property type="component" value="Unassembled WGS sequence"/>
</dbReference>
<accession>A0A8R1Z7I0</accession>
<sequence length="78" mass="8509">MNDAYLDCTLTIIKPAARVASNIAYSSGNILFKAASTIGYTHLLLEIFFGQVVNVLEGAIIIGIEQRQIYATGQFKID</sequence>
<reference evidence="1" key="2">
    <citation type="submission" date="2022-06" db="UniProtKB">
        <authorList>
            <consortium name="EnsemblMetazoa"/>
        </authorList>
    </citation>
    <scope>IDENTIFICATION</scope>
    <source>
        <strain evidence="1">PS312</strain>
    </source>
</reference>
<dbReference type="AlphaFoldDB" id="A0A2A6CE38"/>
<reference evidence="2" key="1">
    <citation type="journal article" date="2008" name="Nat. Genet.">
        <title>The Pristionchus pacificus genome provides a unique perspective on nematode lifestyle and parasitism.</title>
        <authorList>
            <person name="Dieterich C."/>
            <person name="Clifton S.W."/>
            <person name="Schuster L.N."/>
            <person name="Chinwalla A."/>
            <person name="Delehaunty K."/>
            <person name="Dinkelacker I."/>
            <person name="Fulton L."/>
            <person name="Fulton R."/>
            <person name="Godfrey J."/>
            <person name="Minx P."/>
            <person name="Mitreva M."/>
            <person name="Roeseler W."/>
            <person name="Tian H."/>
            <person name="Witte H."/>
            <person name="Yang S.P."/>
            <person name="Wilson R.K."/>
            <person name="Sommer R.J."/>
        </authorList>
    </citation>
    <scope>NUCLEOTIDE SEQUENCE [LARGE SCALE GENOMIC DNA]</scope>
    <source>
        <strain evidence="2">PS312</strain>
    </source>
</reference>
<evidence type="ECO:0000313" key="2">
    <source>
        <dbReference type="Proteomes" id="UP000005239"/>
    </source>
</evidence>
<protein>
    <submittedName>
        <fullName evidence="1">Uncharacterized protein</fullName>
    </submittedName>
</protein>
<dbReference type="EnsemblMetazoa" id="PPA46336.1">
    <property type="protein sequence ID" value="PPA46336.1"/>
    <property type="gene ID" value="WBGene00284705"/>
</dbReference>
<name>A0A2A6CE38_PRIPA</name>
<accession>A0A2A6CE38</accession>
<evidence type="ECO:0000313" key="1">
    <source>
        <dbReference type="EnsemblMetazoa" id="PPA46336.1"/>
    </source>
</evidence>
<keyword evidence="2" id="KW-1185">Reference proteome</keyword>